<feature type="compositionally biased region" description="Acidic residues" evidence="1">
    <location>
        <begin position="201"/>
        <end position="218"/>
    </location>
</feature>
<gene>
    <name evidence="3" type="ORF">SEMRO_1452_G273910.1</name>
</gene>
<name>A0A9N8EQP2_9STRA</name>
<organism evidence="3 4">
    <name type="scientific">Seminavis robusta</name>
    <dbReference type="NCBI Taxonomy" id="568900"/>
    <lineage>
        <taxon>Eukaryota</taxon>
        <taxon>Sar</taxon>
        <taxon>Stramenopiles</taxon>
        <taxon>Ochrophyta</taxon>
        <taxon>Bacillariophyta</taxon>
        <taxon>Bacillariophyceae</taxon>
        <taxon>Bacillariophycidae</taxon>
        <taxon>Naviculales</taxon>
        <taxon>Naviculaceae</taxon>
        <taxon>Seminavis</taxon>
    </lineage>
</organism>
<keyword evidence="2" id="KW-0732">Signal</keyword>
<feature type="chain" id="PRO_5040471497" evidence="2">
    <location>
        <begin position="20"/>
        <end position="518"/>
    </location>
</feature>
<sequence>MTKTPILAILCLWMALLCGSFIGGDEPKRRTINQIKGDKWKKKKMMKRKKTNLDPKTKYRHHSPTPWKHLSPTNNNHNNNNNNHHHQDEEIPLKRHHYDGLLQSPRKLRKKDVKGIEDAADFKGQGVGRGAAHVAKGEAAEEADGFEGYEILAGRGAQIPMVEWTWGRVWMDDSLNQNFQDMARPLQVQQEEQERQRSFDDFDDSNADQDEEDLESSPEGESNTDFRMRISNFVAMGGVMAGAMRDMPVYGSAAASPGSSGLGGSGNTGGGGGSSAGLGGSGGFAAGTIGGSGGFKDMDMGGYGSGSSAGGASGSGNTGGGGSSSHYELETEETAWDQQIVAETPRPTNQRGTPNPTRKPGTPQPANPVTPKPSPMPTPYSTEDRGKCQLCENGNAGKHMSRNLIGTTVTCQDIANALAMADLSACPMEKEKLPVNIEAYCGCPGKSYSGNCVFCPSGKDNIWHNISIPALNHWTCQEVEDYCGYITNMDACNEMSAIADLCCGTWEEYWAYGDDDTV</sequence>
<feature type="signal peptide" evidence="2">
    <location>
        <begin position="1"/>
        <end position="19"/>
    </location>
</feature>
<protein>
    <submittedName>
        <fullName evidence="3">Uncharacterized protein</fullName>
    </submittedName>
</protein>
<evidence type="ECO:0000313" key="3">
    <source>
        <dbReference type="EMBL" id="CAB9523756.1"/>
    </source>
</evidence>
<dbReference type="Proteomes" id="UP001153069">
    <property type="component" value="Unassembled WGS sequence"/>
</dbReference>
<evidence type="ECO:0000313" key="4">
    <source>
        <dbReference type="Proteomes" id="UP001153069"/>
    </source>
</evidence>
<keyword evidence="4" id="KW-1185">Reference proteome</keyword>
<feature type="compositionally biased region" description="Pro residues" evidence="1">
    <location>
        <begin position="362"/>
        <end position="378"/>
    </location>
</feature>
<feature type="compositionally biased region" description="Gly residues" evidence="1">
    <location>
        <begin position="260"/>
        <end position="274"/>
    </location>
</feature>
<feature type="region of interest" description="Disordered" evidence="1">
    <location>
        <begin position="306"/>
        <end position="383"/>
    </location>
</feature>
<comment type="caution">
    <text evidence="3">The sequence shown here is derived from an EMBL/GenBank/DDBJ whole genome shotgun (WGS) entry which is preliminary data.</text>
</comment>
<accession>A0A9N8EQP2</accession>
<evidence type="ECO:0000256" key="1">
    <source>
        <dbReference type="SAM" id="MobiDB-lite"/>
    </source>
</evidence>
<dbReference type="AlphaFoldDB" id="A0A9N8EQP2"/>
<feature type="region of interest" description="Disordered" evidence="1">
    <location>
        <begin position="37"/>
        <end position="88"/>
    </location>
</feature>
<feature type="compositionally biased region" description="Gly residues" evidence="1">
    <location>
        <begin position="306"/>
        <end position="323"/>
    </location>
</feature>
<dbReference type="EMBL" id="CAICTM010001450">
    <property type="protein sequence ID" value="CAB9523756.1"/>
    <property type="molecule type" value="Genomic_DNA"/>
</dbReference>
<feature type="compositionally biased region" description="Basic residues" evidence="1">
    <location>
        <begin position="39"/>
        <end position="50"/>
    </location>
</feature>
<evidence type="ECO:0000256" key="2">
    <source>
        <dbReference type="SAM" id="SignalP"/>
    </source>
</evidence>
<feature type="region of interest" description="Disordered" evidence="1">
    <location>
        <begin position="187"/>
        <end position="226"/>
    </location>
</feature>
<feature type="region of interest" description="Disordered" evidence="1">
    <location>
        <begin position="253"/>
        <end position="274"/>
    </location>
</feature>
<proteinExistence type="predicted"/>
<feature type="compositionally biased region" description="Polar residues" evidence="1">
    <location>
        <begin position="346"/>
        <end position="356"/>
    </location>
</feature>
<reference evidence="3" key="1">
    <citation type="submission" date="2020-06" db="EMBL/GenBank/DDBJ databases">
        <authorList>
            <consortium name="Plant Systems Biology data submission"/>
        </authorList>
    </citation>
    <scope>NUCLEOTIDE SEQUENCE</scope>
    <source>
        <strain evidence="3">D6</strain>
    </source>
</reference>